<proteinExistence type="predicted"/>
<dbReference type="EMBL" id="BAAAVS010000020">
    <property type="protein sequence ID" value="GAA3033513.1"/>
    <property type="molecule type" value="Genomic_DNA"/>
</dbReference>
<dbReference type="Gene3D" id="3.40.250.10">
    <property type="entry name" value="Rhodanese-like domain"/>
    <property type="match status" value="1"/>
</dbReference>
<dbReference type="Proteomes" id="UP001501035">
    <property type="component" value="Unassembled WGS sequence"/>
</dbReference>
<evidence type="ECO:0000313" key="2">
    <source>
        <dbReference type="Proteomes" id="UP001501035"/>
    </source>
</evidence>
<organism evidence="1 2">
    <name type="scientific">Gordonia defluvii</name>
    <dbReference type="NCBI Taxonomy" id="283718"/>
    <lineage>
        <taxon>Bacteria</taxon>
        <taxon>Bacillati</taxon>
        <taxon>Actinomycetota</taxon>
        <taxon>Actinomycetes</taxon>
        <taxon>Mycobacteriales</taxon>
        <taxon>Gordoniaceae</taxon>
        <taxon>Gordonia</taxon>
    </lineage>
</organism>
<comment type="caution">
    <text evidence="1">The sequence shown here is derived from an EMBL/GenBank/DDBJ whole genome shotgun (WGS) entry which is preliminary data.</text>
</comment>
<accession>A0ABP6LAZ8</accession>
<keyword evidence="2" id="KW-1185">Reference proteome</keyword>
<reference evidence="2" key="1">
    <citation type="journal article" date="2019" name="Int. J. Syst. Evol. Microbiol.">
        <title>The Global Catalogue of Microorganisms (GCM) 10K type strain sequencing project: providing services to taxonomists for standard genome sequencing and annotation.</title>
        <authorList>
            <consortium name="The Broad Institute Genomics Platform"/>
            <consortium name="The Broad Institute Genome Sequencing Center for Infectious Disease"/>
            <person name="Wu L."/>
            <person name="Ma J."/>
        </authorList>
    </citation>
    <scope>NUCLEOTIDE SEQUENCE [LARGE SCALE GENOMIC DNA]</scope>
    <source>
        <strain evidence="2">JCM 14234</strain>
    </source>
</reference>
<dbReference type="RefSeq" id="WP_290706229.1">
    <property type="nucleotide sequence ID" value="NZ_BAAAVS010000020.1"/>
</dbReference>
<protein>
    <recommendedName>
        <fullName evidence="3">Rhodanese domain-containing protein</fullName>
    </recommendedName>
</protein>
<gene>
    <name evidence="1" type="ORF">GCM10010528_13210</name>
</gene>
<evidence type="ECO:0000313" key="1">
    <source>
        <dbReference type="EMBL" id="GAA3033513.1"/>
    </source>
</evidence>
<sequence length="141" mass="14950">MTITTLPVAPIEAPASGDRFSVPAHHFRVAVEAGLRAVDIRTQDRRSAGGAIHGALALDPHDALERLTPGTGDSLRTASADARWLLISDDGDDAEWLAWHLRARGVTGAAFLAGGHDALRRHRLNGDLAAGELAMISDHPQ</sequence>
<evidence type="ECO:0008006" key="3">
    <source>
        <dbReference type="Google" id="ProtNLM"/>
    </source>
</evidence>
<dbReference type="SUPFAM" id="SSF52821">
    <property type="entry name" value="Rhodanese/Cell cycle control phosphatase"/>
    <property type="match status" value="1"/>
</dbReference>
<name>A0ABP6LAZ8_9ACTN</name>
<dbReference type="InterPro" id="IPR036873">
    <property type="entry name" value="Rhodanese-like_dom_sf"/>
</dbReference>